<feature type="transmembrane region" description="Helical" evidence="6">
    <location>
        <begin position="79"/>
        <end position="102"/>
    </location>
</feature>
<feature type="compositionally biased region" description="Basic residues" evidence="5">
    <location>
        <begin position="594"/>
        <end position="603"/>
    </location>
</feature>
<evidence type="ECO:0000256" key="1">
    <source>
        <dbReference type="ARBA" id="ARBA00004141"/>
    </source>
</evidence>
<dbReference type="Proteomes" id="UP000814176">
    <property type="component" value="Unassembled WGS sequence"/>
</dbReference>
<dbReference type="InterPro" id="IPR020846">
    <property type="entry name" value="MFS_dom"/>
</dbReference>
<feature type="compositionally biased region" description="Polar residues" evidence="5">
    <location>
        <begin position="614"/>
        <end position="625"/>
    </location>
</feature>
<feature type="transmembrane region" description="Helical" evidence="6">
    <location>
        <begin position="425"/>
        <end position="442"/>
    </location>
</feature>
<evidence type="ECO:0000256" key="2">
    <source>
        <dbReference type="ARBA" id="ARBA00022692"/>
    </source>
</evidence>
<dbReference type="PANTHER" id="PTHR23508:SF10">
    <property type="entry name" value="CARBOXYLIC ACID TRANSPORTER PROTEIN HOMOLOG"/>
    <property type="match status" value="1"/>
</dbReference>
<accession>A0ABQ8KL96</accession>
<feature type="compositionally biased region" description="Basic and acidic residues" evidence="5">
    <location>
        <begin position="604"/>
        <end position="613"/>
    </location>
</feature>
<organism evidence="8 9">
    <name type="scientific">Rhodofomes roseus</name>
    <dbReference type="NCBI Taxonomy" id="34475"/>
    <lineage>
        <taxon>Eukaryota</taxon>
        <taxon>Fungi</taxon>
        <taxon>Dikarya</taxon>
        <taxon>Basidiomycota</taxon>
        <taxon>Agaricomycotina</taxon>
        <taxon>Agaricomycetes</taxon>
        <taxon>Polyporales</taxon>
        <taxon>Rhodofomes</taxon>
    </lineage>
</organism>
<proteinExistence type="predicted"/>
<comment type="caution">
    <text evidence="8">The sequence shown here is derived from an EMBL/GenBank/DDBJ whole genome shotgun (WGS) entry which is preliminary data.</text>
</comment>
<feature type="domain" description="Major facilitator superfamily (MFS) profile" evidence="7">
    <location>
        <begin position="44"/>
        <end position="447"/>
    </location>
</feature>
<dbReference type="GeneID" id="71999649"/>
<feature type="transmembrane region" description="Helical" evidence="6">
    <location>
        <begin position="267"/>
        <end position="289"/>
    </location>
</feature>
<protein>
    <submittedName>
        <fullName evidence="8">Major facilitator superfamily domain-containing protein</fullName>
    </submittedName>
</protein>
<evidence type="ECO:0000313" key="9">
    <source>
        <dbReference type="Proteomes" id="UP000814176"/>
    </source>
</evidence>
<keyword evidence="3 6" id="KW-1133">Transmembrane helix</keyword>
<keyword evidence="2 6" id="KW-0812">Transmembrane</keyword>
<evidence type="ECO:0000256" key="4">
    <source>
        <dbReference type="ARBA" id="ARBA00023136"/>
    </source>
</evidence>
<name>A0ABQ8KL96_9APHY</name>
<reference evidence="8 9" key="1">
    <citation type="journal article" date="2021" name="Environ. Microbiol.">
        <title>Gene family expansions and transcriptome signatures uncover fungal adaptations to wood decay.</title>
        <authorList>
            <person name="Hage H."/>
            <person name="Miyauchi S."/>
            <person name="Viragh M."/>
            <person name="Drula E."/>
            <person name="Min B."/>
            <person name="Chaduli D."/>
            <person name="Navarro D."/>
            <person name="Favel A."/>
            <person name="Norest M."/>
            <person name="Lesage-Meessen L."/>
            <person name="Balint B."/>
            <person name="Merenyi Z."/>
            <person name="de Eugenio L."/>
            <person name="Morin E."/>
            <person name="Martinez A.T."/>
            <person name="Baldrian P."/>
            <person name="Stursova M."/>
            <person name="Martinez M.J."/>
            <person name="Novotny C."/>
            <person name="Magnuson J.K."/>
            <person name="Spatafora J.W."/>
            <person name="Maurice S."/>
            <person name="Pangilinan J."/>
            <person name="Andreopoulos W."/>
            <person name="LaButti K."/>
            <person name="Hundley H."/>
            <person name="Na H."/>
            <person name="Kuo A."/>
            <person name="Barry K."/>
            <person name="Lipzen A."/>
            <person name="Henrissat B."/>
            <person name="Riley R."/>
            <person name="Ahrendt S."/>
            <person name="Nagy L.G."/>
            <person name="Grigoriev I.V."/>
            <person name="Martin F."/>
            <person name="Rosso M.N."/>
        </authorList>
    </citation>
    <scope>NUCLEOTIDE SEQUENCE [LARGE SCALE GENOMIC DNA]</scope>
    <source>
        <strain evidence="8 9">CIRM-BRFM 1785</strain>
    </source>
</reference>
<feature type="transmembrane region" description="Helical" evidence="6">
    <location>
        <begin position="360"/>
        <end position="381"/>
    </location>
</feature>
<dbReference type="InterPro" id="IPR036259">
    <property type="entry name" value="MFS_trans_sf"/>
</dbReference>
<dbReference type="Gene3D" id="1.20.1250.20">
    <property type="entry name" value="MFS general substrate transporter like domains"/>
    <property type="match status" value="1"/>
</dbReference>
<keyword evidence="4 6" id="KW-0472">Membrane</keyword>
<dbReference type="RefSeq" id="XP_047780837.1">
    <property type="nucleotide sequence ID" value="XM_047918917.1"/>
</dbReference>
<feature type="region of interest" description="Disordered" evidence="5">
    <location>
        <begin position="578"/>
        <end position="631"/>
    </location>
</feature>
<feature type="transmembrane region" description="Helical" evidence="6">
    <location>
        <begin position="301"/>
        <end position="321"/>
    </location>
</feature>
<dbReference type="SUPFAM" id="SSF103473">
    <property type="entry name" value="MFS general substrate transporter"/>
    <property type="match status" value="1"/>
</dbReference>
<dbReference type="EMBL" id="JADCUA010000006">
    <property type="protein sequence ID" value="KAH9839082.1"/>
    <property type="molecule type" value="Genomic_DNA"/>
</dbReference>
<feature type="transmembrane region" description="Helical" evidence="6">
    <location>
        <begin position="212"/>
        <end position="234"/>
    </location>
</feature>
<evidence type="ECO:0000256" key="5">
    <source>
        <dbReference type="SAM" id="MobiDB-lite"/>
    </source>
</evidence>
<sequence>MSPHPPQDVVDTTDGHPVVFSEPAVGHPLRQGEDVTACSQKTSAMVALTMLSVAYIFNILIMVDVVYETLYMPGYNTKILLHLWDGLLVGQFIGQVAFGMLCDSIGQIFALYVSMALVVLGSVLCTASRGVQGNTSGLMWFGTIARGIVGVGIGGTYPTASTTAFDIINEKTAHSGRAFVMMTNFVFNAGGMLATIVFVIVLAAAQPGHLDTVWPVCIGIGIVIPLAAICYSTPRTTSRRLRSRAMKYLSMYSSEAKQHWVAMVRTACLWFVYDFVVYPKLVFSGGILLTLVDGDIWRTAGYRLLLVVFALSGSLAGAMVCDTIGRRNLILVSFVGYVIFALIIGCAYDRLLNVTPLLVVLYALMLFMGNLGPGNLLSLIASESYPSNVRGSFYGVTAAFGTAGAIAGIHAFATIDDNLRKQWGFIIAALCGVVGIVIAYFLPSSPDILPADLSEKDTQRDADVEYVSEPDTTHPTPIQDNTSAISYADKDADLNDGNGIAVPVVKGANGLESESIMDEQDFPSTTRVLLLERMSALDVSLVTTAPVRTSFSDLERPWYLVCVAEERVHVRHWMYRKHMKSSQNTSQNRTCRSSSKRTMRSSRRSREMRRDSKTTAARSPSQGRMSSDLYA</sequence>
<dbReference type="PANTHER" id="PTHR23508">
    <property type="entry name" value="CARBOXYLIC ACID TRANSPORTER PROTEIN HOMOLOG"/>
    <property type="match status" value="1"/>
</dbReference>
<keyword evidence="9" id="KW-1185">Reference proteome</keyword>
<feature type="transmembrane region" description="Helical" evidence="6">
    <location>
        <begin position="109"/>
        <end position="131"/>
    </location>
</feature>
<feature type="transmembrane region" description="Helical" evidence="6">
    <location>
        <begin position="46"/>
        <end position="67"/>
    </location>
</feature>
<gene>
    <name evidence="8" type="ORF">C8Q71DRAFT_494750</name>
</gene>
<evidence type="ECO:0000256" key="6">
    <source>
        <dbReference type="SAM" id="Phobius"/>
    </source>
</evidence>
<dbReference type="InterPro" id="IPR005828">
    <property type="entry name" value="MFS_sugar_transport-like"/>
</dbReference>
<feature type="transmembrane region" description="Helical" evidence="6">
    <location>
        <begin position="178"/>
        <end position="206"/>
    </location>
</feature>
<evidence type="ECO:0000259" key="7">
    <source>
        <dbReference type="PROSITE" id="PS50850"/>
    </source>
</evidence>
<comment type="subcellular location">
    <subcellularLocation>
        <location evidence="1">Membrane</location>
        <topology evidence="1">Multi-pass membrane protein</topology>
    </subcellularLocation>
</comment>
<dbReference type="Pfam" id="PF00083">
    <property type="entry name" value="Sugar_tr"/>
    <property type="match status" value="2"/>
</dbReference>
<feature type="transmembrane region" description="Helical" evidence="6">
    <location>
        <begin position="328"/>
        <end position="348"/>
    </location>
</feature>
<evidence type="ECO:0000256" key="3">
    <source>
        <dbReference type="ARBA" id="ARBA00022989"/>
    </source>
</evidence>
<dbReference type="PROSITE" id="PS50850">
    <property type="entry name" value="MFS"/>
    <property type="match status" value="1"/>
</dbReference>
<evidence type="ECO:0000313" key="8">
    <source>
        <dbReference type="EMBL" id="KAH9839082.1"/>
    </source>
</evidence>
<feature type="transmembrane region" description="Helical" evidence="6">
    <location>
        <begin position="393"/>
        <end position="413"/>
    </location>
</feature>